<evidence type="ECO:0000256" key="4">
    <source>
        <dbReference type="ARBA" id="ARBA00022741"/>
    </source>
</evidence>
<dbReference type="SMART" id="SM00382">
    <property type="entry name" value="AAA"/>
    <property type="match status" value="1"/>
</dbReference>
<gene>
    <name evidence="9" type="ORF">SAMN05421831_10136</name>
</gene>
<dbReference type="InterPro" id="IPR003593">
    <property type="entry name" value="AAA+_ATPase"/>
</dbReference>
<accession>A0A1H6QDT2</accession>
<evidence type="ECO:0000256" key="2">
    <source>
        <dbReference type="ARBA" id="ARBA00022475"/>
    </source>
</evidence>
<dbReference type="GO" id="GO:0005524">
    <property type="term" value="F:ATP binding"/>
    <property type="evidence" value="ECO:0007669"/>
    <property type="project" value="UniProtKB-KW"/>
</dbReference>
<feature type="domain" description="ABC transporter" evidence="8">
    <location>
        <begin position="2"/>
        <end position="199"/>
    </location>
</feature>
<evidence type="ECO:0000256" key="6">
    <source>
        <dbReference type="ARBA" id="ARBA00022967"/>
    </source>
</evidence>
<evidence type="ECO:0000256" key="5">
    <source>
        <dbReference type="ARBA" id="ARBA00022840"/>
    </source>
</evidence>
<evidence type="ECO:0000256" key="3">
    <source>
        <dbReference type="ARBA" id="ARBA00022519"/>
    </source>
</evidence>
<dbReference type="Pfam" id="PF00005">
    <property type="entry name" value="ABC_tran"/>
    <property type="match status" value="1"/>
</dbReference>
<evidence type="ECO:0000259" key="8">
    <source>
        <dbReference type="PROSITE" id="PS50893"/>
    </source>
</evidence>
<dbReference type="PROSITE" id="PS00211">
    <property type="entry name" value="ABC_TRANSPORTER_1"/>
    <property type="match status" value="1"/>
</dbReference>
<name>A0A1H6QDT2_9GAMM</name>
<keyword evidence="1" id="KW-0813">Transport</keyword>
<keyword evidence="7" id="KW-0472">Membrane</keyword>
<keyword evidence="3" id="KW-0997">Cell inner membrane</keyword>
<keyword evidence="6" id="KW-1278">Translocase</keyword>
<proteinExistence type="predicted"/>
<dbReference type="AlphaFoldDB" id="A0A1H6QDT2"/>
<evidence type="ECO:0000256" key="1">
    <source>
        <dbReference type="ARBA" id="ARBA00022448"/>
    </source>
</evidence>
<dbReference type="Proteomes" id="UP000242999">
    <property type="component" value="Unassembled WGS sequence"/>
</dbReference>
<keyword evidence="2" id="KW-1003">Cell membrane</keyword>
<organism evidence="9 10">
    <name type="scientific">Allopseudospirillum japonicum</name>
    <dbReference type="NCBI Taxonomy" id="64971"/>
    <lineage>
        <taxon>Bacteria</taxon>
        <taxon>Pseudomonadati</taxon>
        <taxon>Pseudomonadota</taxon>
        <taxon>Gammaproteobacteria</taxon>
        <taxon>Oceanospirillales</taxon>
        <taxon>Oceanospirillaceae</taxon>
        <taxon>Allopseudospirillum</taxon>
    </lineage>
</organism>
<dbReference type="PANTHER" id="PTHR42781:SF1">
    <property type="entry name" value="THIAMINE IMPORT ATP-BINDING PROTEIN THIQ"/>
    <property type="match status" value="1"/>
</dbReference>
<dbReference type="InterPro" id="IPR003439">
    <property type="entry name" value="ABC_transporter-like_ATP-bd"/>
</dbReference>
<dbReference type="InterPro" id="IPR017871">
    <property type="entry name" value="ABC_transporter-like_CS"/>
</dbReference>
<dbReference type="STRING" id="64971.SAMN05421831_10136"/>
<dbReference type="GO" id="GO:0016887">
    <property type="term" value="F:ATP hydrolysis activity"/>
    <property type="evidence" value="ECO:0007669"/>
    <property type="project" value="InterPro"/>
</dbReference>
<dbReference type="InterPro" id="IPR050093">
    <property type="entry name" value="ABC_SmlMolc_Importer"/>
</dbReference>
<dbReference type="PROSITE" id="PS50893">
    <property type="entry name" value="ABC_TRANSPORTER_2"/>
    <property type="match status" value="1"/>
</dbReference>
<dbReference type="OrthoDB" id="9802264at2"/>
<keyword evidence="4" id="KW-0547">Nucleotide-binding</keyword>
<dbReference type="SUPFAM" id="SSF52540">
    <property type="entry name" value="P-loop containing nucleoside triphosphate hydrolases"/>
    <property type="match status" value="1"/>
</dbReference>
<evidence type="ECO:0000313" key="10">
    <source>
        <dbReference type="Proteomes" id="UP000242999"/>
    </source>
</evidence>
<evidence type="ECO:0000256" key="7">
    <source>
        <dbReference type="ARBA" id="ARBA00023136"/>
    </source>
</evidence>
<protein>
    <submittedName>
        <fullName evidence="9">Thiamine transport system ATP-binding protein</fullName>
    </submittedName>
</protein>
<dbReference type="Gene3D" id="3.40.50.300">
    <property type="entry name" value="P-loop containing nucleotide triphosphate hydrolases"/>
    <property type="match status" value="1"/>
</dbReference>
<dbReference type="InterPro" id="IPR027417">
    <property type="entry name" value="P-loop_NTPase"/>
</dbReference>
<evidence type="ECO:0000313" key="9">
    <source>
        <dbReference type="EMBL" id="SEI37405.1"/>
    </source>
</evidence>
<keyword evidence="5 9" id="KW-0067">ATP-binding</keyword>
<dbReference type="RefSeq" id="WP_093307640.1">
    <property type="nucleotide sequence ID" value="NZ_FNYH01000001.1"/>
</dbReference>
<dbReference type="PANTHER" id="PTHR42781">
    <property type="entry name" value="SPERMIDINE/PUTRESCINE IMPORT ATP-BINDING PROTEIN POTA"/>
    <property type="match status" value="1"/>
</dbReference>
<dbReference type="EMBL" id="FNYH01000001">
    <property type="protein sequence ID" value="SEI37405.1"/>
    <property type="molecule type" value="Genomic_DNA"/>
</dbReference>
<reference evidence="10" key="1">
    <citation type="submission" date="2016-10" db="EMBL/GenBank/DDBJ databases">
        <authorList>
            <person name="Varghese N."/>
            <person name="Submissions S."/>
        </authorList>
    </citation>
    <scope>NUCLEOTIDE SEQUENCE [LARGE SCALE GENOMIC DNA]</scope>
    <source>
        <strain evidence="10">DSM 7165</strain>
    </source>
</reference>
<keyword evidence="10" id="KW-1185">Reference proteome</keyword>
<sequence length="200" mass="22689">MLRINQLKFQYKKSANLLSYHFSINTGSIAILQGISGIGKTTLLHLIAGFLPASQGEIYWHQQALHRLPVEKRPVSLLFQQNNLFEHLTIAENLQLGHKLPPTQILASLIHLGGDARWLTAYPRQLSGGQQQRVALVRTLMRPEPLVLLDEPFSELDPQTRTNARQWVATYAHTHKKTLLLVSHDPQDIEQLDAQPIYIT</sequence>